<proteinExistence type="predicted"/>
<keyword evidence="3" id="KW-1185">Reference proteome</keyword>
<feature type="region of interest" description="Disordered" evidence="1">
    <location>
        <begin position="28"/>
        <end position="48"/>
    </location>
</feature>
<gene>
    <name evidence="2" type="ORF">CAMP_LOCUS2807</name>
</gene>
<evidence type="ECO:0000313" key="2">
    <source>
        <dbReference type="EMBL" id="CAI5440170.1"/>
    </source>
</evidence>
<dbReference type="EMBL" id="CANHGI010000001">
    <property type="protein sequence ID" value="CAI5440170.1"/>
    <property type="molecule type" value="Genomic_DNA"/>
</dbReference>
<feature type="compositionally biased region" description="Basic and acidic residues" evidence="1">
    <location>
        <begin position="71"/>
        <end position="80"/>
    </location>
</feature>
<sequence>MVENVIISIRIAGNYKVRLADISATVREKRQNSYTSSSSCSLNNTSKNDGHKLVELESEINLISLKTHEEIEPKTPKLDEELPLLTEDEEKDAKTEEIIDQPNFYNELMNSEKSVESMFMQKHKQS</sequence>
<dbReference type="AlphaFoldDB" id="A0A9P1MX91"/>
<protein>
    <submittedName>
        <fullName evidence="2">Uncharacterized protein</fullName>
    </submittedName>
</protein>
<evidence type="ECO:0000256" key="1">
    <source>
        <dbReference type="SAM" id="MobiDB-lite"/>
    </source>
</evidence>
<evidence type="ECO:0000313" key="3">
    <source>
        <dbReference type="Proteomes" id="UP001152747"/>
    </source>
</evidence>
<organism evidence="2 3">
    <name type="scientific">Caenorhabditis angaria</name>
    <dbReference type="NCBI Taxonomy" id="860376"/>
    <lineage>
        <taxon>Eukaryota</taxon>
        <taxon>Metazoa</taxon>
        <taxon>Ecdysozoa</taxon>
        <taxon>Nematoda</taxon>
        <taxon>Chromadorea</taxon>
        <taxon>Rhabditida</taxon>
        <taxon>Rhabditina</taxon>
        <taxon>Rhabditomorpha</taxon>
        <taxon>Rhabditoidea</taxon>
        <taxon>Rhabditidae</taxon>
        <taxon>Peloderinae</taxon>
        <taxon>Caenorhabditis</taxon>
    </lineage>
</organism>
<reference evidence="2" key="1">
    <citation type="submission" date="2022-11" db="EMBL/GenBank/DDBJ databases">
        <authorList>
            <person name="Kikuchi T."/>
        </authorList>
    </citation>
    <scope>NUCLEOTIDE SEQUENCE</scope>
    <source>
        <strain evidence="2">PS1010</strain>
    </source>
</reference>
<comment type="caution">
    <text evidence="2">The sequence shown here is derived from an EMBL/GenBank/DDBJ whole genome shotgun (WGS) entry which is preliminary data.</text>
</comment>
<accession>A0A9P1MX91</accession>
<feature type="region of interest" description="Disordered" evidence="1">
    <location>
        <begin position="71"/>
        <end position="97"/>
    </location>
</feature>
<feature type="compositionally biased region" description="Low complexity" evidence="1">
    <location>
        <begin position="32"/>
        <end position="47"/>
    </location>
</feature>
<dbReference type="Proteomes" id="UP001152747">
    <property type="component" value="Unassembled WGS sequence"/>
</dbReference>
<name>A0A9P1MX91_9PELO</name>